<dbReference type="Proteomes" id="UP000298551">
    <property type="component" value="Chromosome"/>
</dbReference>
<accession>A0A4D6XH66</accession>
<reference evidence="3" key="1">
    <citation type="submission" date="2019-04" db="EMBL/GenBank/DDBJ databases">
        <title>Genome sequence of Pseudomonas putida 1290, an auxin catabolizing strain.</title>
        <authorList>
            <person name="Laird T.S."/>
            <person name="Leveau J.H.J."/>
        </authorList>
    </citation>
    <scope>NUCLEOTIDE SEQUENCE [LARGE SCALE GENOMIC DNA]</scope>
    <source>
        <strain evidence="3">1290</strain>
    </source>
</reference>
<dbReference type="EMBL" id="CP039371">
    <property type="protein sequence ID" value="QCI13491.1"/>
    <property type="molecule type" value="Genomic_DNA"/>
</dbReference>
<dbReference type="AlphaFoldDB" id="A0A4D6XH66"/>
<organism evidence="2 3">
    <name type="scientific">Pseudomonas putida</name>
    <name type="common">Arthrobacter siderocapsulatus</name>
    <dbReference type="NCBI Taxonomy" id="303"/>
    <lineage>
        <taxon>Bacteria</taxon>
        <taxon>Pseudomonadati</taxon>
        <taxon>Pseudomonadota</taxon>
        <taxon>Gammaproteobacteria</taxon>
        <taxon>Pseudomonadales</taxon>
        <taxon>Pseudomonadaceae</taxon>
        <taxon>Pseudomonas</taxon>
    </lineage>
</organism>
<proteinExistence type="predicted"/>
<gene>
    <name evidence="2" type="ORF">E6B08_19960</name>
</gene>
<evidence type="ECO:0000313" key="2">
    <source>
        <dbReference type="EMBL" id="QCI13491.1"/>
    </source>
</evidence>
<feature type="region of interest" description="Disordered" evidence="1">
    <location>
        <begin position="47"/>
        <end position="75"/>
    </location>
</feature>
<name>A0A4D6XH66_PSEPU</name>
<protein>
    <submittedName>
        <fullName evidence="2">Uncharacterized protein</fullName>
    </submittedName>
</protein>
<evidence type="ECO:0000313" key="3">
    <source>
        <dbReference type="Proteomes" id="UP000298551"/>
    </source>
</evidence>
<sequence>MSNAIARKARPRPGFFGCGVRHGVIRFIGSARQGTTVCIHAPSCSIADQANEGDGQTETRTFGFFSRQDQDSNLS</sequence>
<evidence type="ECO:0000256" key="1">
    <source>
        <dbReference type="SAM" id="MobiDB-lite"/>
    </source>
</evidence>